<dbReference type="Proteomes" id="UP000315434">
    <property type="component" value="Unassembled WGS sequence"/>
</dbReference>
<dbReference type="Gene3D" id="3.40.630.30">
    <property type="match status" value="1"/>
</dbReference>
<dbReference type="PANTHER" id="PTHR43441:SF2">
    <property type="entry name" value="FAMILY ACETYLTRANSFERASE, PUTATIVE (AFU_ORTHOLOGUE AFUA_7G00850)-RELATED"/>
    <property type="match status" value="1"/>
</dbReference>
<name>A0A546X3B5_RHIRH</name>
<dbReference type="GO" id="GO:0008999">
    <property type="term" value="F:protein-N-terminal-alanine acetyltransferase activity"/>
    <property type="evidence" value="ECO:0007669"/>
    <property type="project" value="TreeGrafter"/>
</dbReference>
<keyword evidence="2" id="KW-0808">Transferase</keyword>
<evidence type="ECO:0000313" key="2">
    <source>
        <dbReference type="EMBL" id="TRA95255.1"/>
    </source>
</evidence>
<dbReference type="EMBL" id="SGNY01000013">
    <property type="protein sequence ID" value="TRA95255.1"/>
    <property type="molecule type" value="Genomic_DNA"/>
</dbReference>
<protein>
    <submittedName>
        <fullName evidence="2">N-acetyltransferase</fullName>
    </submittedName>
</protein>
<proteinExistence type="predicted"/>
<evidence type="ECO:0000313" key="3">
    <source>
        <dbReference type="Proteomes" id="UP000315434"/>
    </source>
</evidence>
<gene>
    <name evidence="2" type="ORF">EXN68_25635</name>
</gene>
<dbReference type="PROSITE" id="PS51186">
    <property type="entry name" value="GNAT"/>
    <property type="match status" value="1"/>
</dbReference>
<dbReference type="FunFam" id="3.40.630.30:FF:000047">
    <property type="entry name" value="Acetyltransferase, GNAT family"/>
    <property type="match status" value="1"/>
</dbReference>
<dbReference type="PANTHER" id="PTHR43441">
    <property type="entry name" value="RIBOSOMAL-PROTEIN-SERINE ACETYLTRANSFERASE"/>
    <property type="match status" value="1"/>
</dbReference>
<comment type="caution">
    <text evidence="2">The sequence shown here is derived from an EMBL/GenBank/DDBJ whole genome shotgun (WGS) entry which is preliminary data.</text>
</comment>
<dbReference type="AlphaFoldDB" id="A0A546X3B5"/>
<evidence type="ECO:0000259" key="1">
    <source>
        <dbReference type="PROSITE" id="PS51186"/>
    </source>
</evidence>
<feature type="domain" description="N-acetyltransferase" evidence="1">
    <location>
        <begin position="36"/>
        <end position="177"/>
    </location>
</feature>
<dbReference type="GO" id="GO:1990189">
    <property type="term" value="F:protein N-terminal-serine acetyltransferase activity"/>
    <property type="evidence" value="ECO:0007669"/>
    <property type="project" value="TreeGrafter"/>
</dbReference>
<dbReference type="OrthoDB" id="5295305at2"/>
<dbReference type="InterPro" id="IPR000182">
    <property type="entry name" value="GNAT_dom"/>
</dbReference>
<dbReference type="Pfam" id="PF13302">
    <property type="entry name" value="Acetyltransf_3"/>
    <property type="match status" value="1"/>
</dbReference>
<reference evidence="2 3" key="1">
    <citation type="journal article" date="2019" name="Appl. Microbiol. Biotechnol.">
        <title>Differential efficiency of wild type rhizogenic strains for rol gene transformation of plants.</title>
        <authorList>
            <person name="Desmet S."/>
            <person name="De Keyser E."/>
            <person name="Van Vaerenbergh J."/>
            <person name="Baeyen S."/>
            <person name="Van Huylenbroeck J."/>
            <person name="Geelen D."/>
            <person name="Dhooghe E."/>
        </authorList>
    </citation>
    <scope>NUCLEOTIDE SEQUENCE [LARGE SCALE GENOMIC DNA]</scope>
    <source>
        <strain evidence="2 3">GBBC3284</strain>
    </source>
</reference>
<dbReference type="InterPro" id="IPR016181">
    <property type="entry name" value="Acyl_CoA_acyltransferase"/>
</dbReference>
<dbReference type="RefSeq" id="WP_142843434.1">
    <property type="nucleotide sequence ID" value="NZ_SGNY01000013.1"/>
</dbReference>
<dbReference type="SUPFAM" id="SSF55729">
    <property type="entry name" value="Acyl-CoA N-acyltransferases (Nat)"/>
    <property type="match status" value="1"/>
</dbReference>
<accession>A0A546X3B5</accession>
<organism evidence="2 3">
    <name type="scientific">Rhizobium rhizogenes</name>
    <name type="common">Agrobacterium rhizogenes</name>
    <dbReference type="NCBI Taxonomy" id="359"/>
    <lineage>
        <taxon>Bacteria</taxon>
        <taxon>Pseudomonadati</taxon>
        <taxon>Pseudomonadota</taxon>
        <taxon>Alphaproteobacteria</taxon>
        <taxon>Hyphomicrobiales</taxon>
        <taxon>Rhizobiaceae</taxon>
        <taxon>Rhizobium/Agrobacterium group</taxon>
        <taxon>Rhizobium</taxon>
    </lineage>
</organism>
<sequence>MLTVGFQKPQKQVIQGRSVSLVPLVAADHAEDLLVAATVPNRQEKYRYLADLPPDTIEEALSWAEKAEKSEDPMFFAVIDQDTGKAVGRQALMRIDTTNGAAEIGNIYWGPAMARSIKATEALFLTMEYIFDRLGYRRFEWKCDNNNEPSKIAANRFGFAYEGLFRQHFIIKGRNRDTAWFSVIDKEWPLLKTAYQIWLDDDNFDAEGKQKVALSALTAKALGRGNLPSLV</sequence>
<dbReference type="InterPro" id="IPR051908">
    <property type="entry name" value="Ribosomal_N-acetyltransferase"/>
</dbReference>